<dbReference type="GO" id="GO:0032979">
    <property type="term" value="P:protein insertion into mitochondrial inner membrane from matrix"/>
    <property type="evidence" value="ECO:0007669"/>
    <property type="project" value="TreeGrafter"/>
</dbReference>
<comment type="subcellular location">
    <subcellularLocation>
        <location evidence="1">Membrane</location>
        <topology evidence="1">Multi-pass membrane protein</topology>
    </subcellularLocation>
</comment>
<dbReference type="InterPro" id="IPR011990">
    <property type="entry name" value="TPR-like_helical_dom_sf"/>
</dbReference>
<comment type="caution">
    <text evidence="7">The sequence shown here is derived from an EMBL/GenBank/DDBJ whole genome shotgun (WGS) entry which is preliminary data.</text>
</comment>
<dbReference type="GO" id="GO:0005743">
    <property type="term" value="C:mitochondrial inner membrane"/>
    <property type="evidence" value="ECO:0007669"/>
    <property type="project" value="TreeGrafter"/>
</dbReference>
<evidence type="ECO:0000313" key="8">
    <source>
        <dbReference type="Proteomes" id="UP001237642"/>
    </source>
</evidence>
<dbReference type="Pfam" id="PF13432">
    <property type="entry name" value="TPR_16"/>
    <property type="match status" value="1"/>
</dbReference>
<evidence type="ECO:0000256" key="2">
    <source>
        <dbReference type="ARBA" id="ARBA00010583"/>
    </source>
</evidence>
<evidence type="ECO:0000256" key="6">
    <source>
        <dbReference type="SAM" id="Phobius"/>
    </source>
</evidence>
<dbReference type="Proteomes" id="UP001237642">
    <property type="component" value="Unassembled WGS sequence"/>
</dbReference>
<sequence>MTTPKLLLSNLLRHSRSIRIISTYSSSSSTCISSLYSSYYISTPQFYNHTHSPRIPSINLYNTRYFSTHDANVNLEIDSVATQLDVSELGLITSQIGEQVISDADSILPVRALISMLDGYHDLSGFPWWIVIGSTTLALRMALFPLLILQLTKLKKIAELFPKLPPPLPPPLSERSFKDQFMLFWNERRAVGCPSFLWFMAYISIQFPCFLLWMTTVRKMSLDHHTGFECGGALWFQNLTELPQGVHGSIFPLMIAGLHYVNVQISFQTASTGKMSGFLGFLVKSYKFYLDAMTLPILVAGFCVPQGSSVYWLTNSLLSLIQQLCLNDPNVRHHLGLPEMRDLVSAKDDHDVVAPVTFSNSSHKQRKMSVRNRSPNELVMLSVQLLEKKHKERASQLLRLALDKDPENVRALIIMGQTLLQDGMLAEAIEQLERAISRLFLQGYPTEIEEVDLLIVASQWAGSFYVQQGKYAEALIHFERLGRIKEPEDSRSKAHYYDGLVMLASALSHEDRKAEAAKYLRRAVAFNPSYKVYLEELENEDSFASDLVNSRRGDY</sequence>
<evidence type="ECO:0000256" key="3">
    <source>
        <dbReference type="ARBA" id="ARBA00022692"/>
    </source>
</evidence>
<dbReference type="EMBL" id="JAUIZM010000008">
    <property type="protein sequence ID" value="KAK1370688.1"/>
    <property type="molecule type" value="Genomic_DNA"/>
</dbReference>
<dbReference type="CDD" id="cd20069">
    <property type="entry name" value="5TM_Oxa1-like"/>
    <property type="match status" value="1"/>
</dbReference>
<feature type="transmembrane region" description="Helical" evidence="6">
    <location>
        <begin position="196"/>
        <end position="214"/>
    </location>
</feature>
<reference evidence="7" key="2">
    <citation type="submission" date="2023-05" db="EMBL/GenBank/DDBJ databases">
        <authorList>
            <person name="Schelkunov M.I."/>
        </authorList>
    </citation>
    <scope>NUCLEOTIDE SEQUENCE</scope>
    <source>
        <strain evidence="7">Hsosn_3</strain>
        <tissue evidence="7">Leaf</tissue>
    </source>
</reference>
<dbReference type="PANTHER" id="PTHR12428">
    <property type="entry name" value="OXA1"/>
    <property type="match status" value="1"/>
</dbReference>
<accession>A0AAD8HPV4</accession>
<dbReference type="InterPro" id="IPR001708">
    <property type="entry name" value="YidC/ALB3/OXA1/COX18"/>
</dbReference>
<dbReference type="GO" id="GO:0032977">
    <property type="term" value="F:membrane insertase activity"/>
    <property type="evidence" value="ECO:0007669"/>
    <property type="project" value="InterPro"/>
</dbReference>
<name>A0AAD8HPV4_9APIA</name>
<gene>
    <name evidence="7" type="ORF">POM88_036780</name>
</gene>
<dbReference type="Gene3D" id="1.25.40.10">
    <property type="entry name" value="Tetratricopeptide repeat domain"/>
    <property type="match status" value="2"/>
</dbReference>
<evidence type="ECO:0000256" key="1">
    <source>
        <dbReference type="ARBA" id="ARBA00004141"/>
    </source>
</evidence>
<keyword evidence="3 6" id="KW-0812">Transmembrane</keyword>
<dbReference type="Pfam" id="PF13181">
    <property type="entry name" value="TPR_8"/>
    <property type="match status" value="1"/>
</dbReference>
<organism evidence="7 8">
    <name type="scientific">Heracleum sosnowskyi</name>
    <dbReference type="NCBI Taxonomy" id="360622"/>
    <lineage>
        <taxon>Eukaryota</taxon>
        <taxon>Viridiplantae</taxon>
        <taxon>Streptophyta</taxon>
        <taxon>Embryophyta</taxon>
        <taxon>Tracheophyta</taxon>
        <taxon>Spermatophyta</taxon>
        <taxon>Magnoliopsida</taxon>
        <taxon>eudicotyledons</taxon>
        <taxon>Gunneridae</taxon>
        <taxon>Pentapetalae</taxon>
        <taxon>asterids</taxon>
        <taxon>campanulids</taxon>
        <taxon>Apiales</taxon>
        <taxon>Apiaceae</taxon>
        <taxon>Apioideae</taxon>
        <taxon>apioid superclade</taxon>
        <taxon>Tordylieae</taxon>
        <taxon>Tordyliinae</taxon>
        <taxon>Heracleum</taxon>
    </lineage>
</organism>
<comment type="similarity">
    <text evidence="2">Belongs to the OXA1/ALB3/YidC (TC 2.A.9.2) family.</text>
</comment>
<evidence type="ECO:0000256" key="4">
    <source>
        <dbReference type="ARBA" id="ARBA00022989"/>
    </source>
</evidence>
<keyword evidence="5 6" id="KW-0472">Membrane</keyword>
<dbReference type="PANTHER" id="PTHR12428:SF65">
    <property type="entry name" value="CYTOCHROME C OXIDASE ASSEMBLY PROTEIN COX18, MITOCHONDRIAL"/>
    <property type="match status" value="1"/>
</dbReference>
<proteinExistence type="inferred from homology"/>
<protein>
    <submittedName>
        <fullName evidence="7">ALBINO3-like protein 2, chloroplastic</fullName>
    </submittedName>
</protein>
<evidence type="ECO:0000256" key="5">
    <source>
        <dbReference type="ARBA" id="ARBA00023136"/>
    </source>
</evidence>
<dbReference type="SUPFAM" id="SSF48452">
    <property type="entry name" value="TPR-like"/>
    <property type="match status" value="1"/>
</dbReference>
<dbReference type="InterPro" id="IPR019734">
    <property type="entry name" value="TPR_rpt"/>
</dbReference>
<dbReference type="AlphaFoldDB" id="A0AAD8HPV4"/>
<evidence type="ECO:0000313" key="7">
    <source>
        <dbReference type="EMBL" id="KAK1370688.1"/>
    </source>
</evidence>
<keyword evidence="8" id="KW-1185">Reference proteome</keyword>
<feature type="transmembrane region" description="Helical" evidence="6">
    <location>
        <begin position="126"/>
        <end position="149"/>
    </location>
</feature>
<reference evidence="7" key="1">
    <citation type="submission" date="2023-02" db="EMBL/GenBank/DDBJ databases">
        <title>Genome of toxic invasive species Heracleum sosnowskyi carries increased number of genes despite the absence of recent whole-genome duplications.</title>
        <authorList>
            <person name="Schelkunov M."/>
            <person name="Shtratnikova V."/>
            <person name="Makarenko M."/>
            <person name="Klepikova A."/>
            <person name="Omelchenko D."/>
            <person name="Novikova G."/>
            <person name="Obukhova E."/>
            <person name="Bogdanov V."/>
            <person name="Penin A."/>
            <person name="Logacheva M."/>
        </authorList>
    </citation>
    <scope>NUCLEOTIDE SEQUENCE</scope>
    <source>
        <strain evidence="7">Hsosn_3</strain>
        <tissue evidence="7">Leaf</tissue>
    </source>
</reference>
<keyword evidence="4 6" id="KW-1133">Transmembrane helix</keyword>